<evidence type="ECO:0000313" key="2">
    <source>
        <dbReference type="EMBL" id="KAF5688822.1"/>
    </source>
</evidence>
<name>A0A8H5UML1_FUSCI</name>
<protein>
    <submittedName>
        <fullName evidence="2">Uncharacterized protein</fullName>
    </submittedName>
</protein>
<dbReference type="Proteomes" id="UP000572754">
    <property type="component" value="Unassembled WGS sequence"/>
</dbReference>
<evidence type="ECO:0000313" key="3">
    <source>
        <dbReference type="Proteomes" id="UP000572754"/>
    </source>
</evidence>
<sequence length="159" mass="18394">MSNANQGHADWSKVHLRDDYTWTEGTSKNGRPFKIGTSKDTTTSSAHRGPANNLLSLSSKTPFDINVNWKREPPADFFKHPKYPTPQETTITSITSYRLNTGKWFYNELEFTCTEPYHFYFYDKTGDYYGNDVFWPRDGTFHIIVFWSSDPTIVRVTGS</sequence>
<dbReference type="AlphaFoldDB" id="A0A8H5UML1"/>
<feature type="region of interest" description="Disordered" evidence="1">
    <location>
        <begin position="31"/>
        <end position="51"/>
    </location>
</feature>
<keyword evidence="3" id="KW-1185">Reference proteome</keyword>
<reference evidence="2 3" key="2">
    <citation type="submission" date="2020-05" db="EMBL/GenBank/DDBJ databases">
        <title>Identification and distribution of gene clusters putatively required for synthesis of sphingolipid metabolism inhibitors in phylogenetically diverse species of the filamentous fungus Fusarium.</title>
        <authorList>
            <person name="Kim H.-S."/>
            <person name="Busman M."/>
            <person name="Brown D.W."/>
            <person name="Divon H."/>
            <person name="Uhlig S."/>
            <person name="Proctor R.H."/>
        </authorList>
    </citation>
    <scope>NUCLEOTIDE SEQUENCE [LARGE SCALE GENOMIC DNA]</scope>
    <source>
        <strain evidence="2 3">NRRL 25331</strain>
    </source>
</reference>
<accession>A0A8H5UML1</accession>
<evidence type="ECO:0000256" key="1">
    <source>
        <dbReference type="SAM" id="MobiDB-lite"/>
    </source>
</evidence>
<proteinExistence type="predicted"/>
<gene>
    <name evidence="2" type="ORF">FCIRC_1728</name>
</gene>
<organism evidence="2 3">
    <name type="scientific">Fusarium circinatum</name>
    <name type="common">Pitch canker fungus</name>
    <name type="synonym">Gibberella circinata</name>
    <dbReference type="NCBI Taxonomy" id="48490"/>
    <lineage>
        <taxon>Eukaryota</taxon>
        <taxon>Fungi</taxon>
        <taxon>Dikarya</taxon>
        <taxon>Ascomycota</taxon>
        <taxon>Pezizomycotina</taxon>
        <taxon>Sordariomycetes</taxon>
        <taxon>Hypocreomycetidae</taxon>
        <taxon>Hypocreales</taxon>
        <taxon>Nectriaceae</taxon>
        <taxon>Fusarium</taxon>
        <taxon>Fusarium fujikuroi species complex</taxon>
    </lineage>
</organism>
<dbReference type="EMBL" id="JAAQPE010000056">
    <property type="protein sequence ID" value="KAF5688822.1"/>
    <property type="molecule type" value="Genomic_DNA"/>
</dbReference>
<comment type="caution">
    <text evidence="2">The sequence shown here is derived from an EMBL/GenBank/DDBJ whole genome shotgun (WGS) entry which is preliminary data.</text>
</comment>
<reference evidence="3" key="1">
    <citation type="journal article" date="2020" name="BMC Genomics">
        <title>Correction to: Identification and distribution of gene clusters required for synthesis of sphingolipid metabolism inhibitors in diverse species of the filamentous fungus Fusarium.</title>
        <authorList>
            <person name="Kim H.S."/>
            <person name="Lohmar J.M."/>
            <person name="Busman M."/>
            <person name="Brown D.W."/>
            <person name="Naumann T.A."/>
            <person name="Divon H.H."/>
            <person name="Lysoe E."/>
            <person name="Uhlig S."/>
            <person name="Proctor R.H."/>
        </authorList>
    </citation>
    <scope>NUCLEOTIDE SEQUENCE [LARGE SCALE GENOMIC DNA]</scope>
    <source>
        <strain evidence="3">NRRL 25331</strain>
    </source>
</reference>